<sequence>MAIKDFMHALFKEEVDEETEELTAAPEQGEPEPPTTVVTETEYEEIKAAQPPREQPVQQFAAPEPAAAAAPAADTGPASIFAGLDMSEIEKGPAGQRPAASSRQVYKFDRSKLSKVSATDEYQALISPIFGNIEDEDKEYEKVHNAVELPKPEEGFSMTTVISPMFGSSLPQQEPVERIPDYRKKETKKPAPVTDLLDTGKPKGYDPDPLLPVEEDKPETKTGDRQ</sequence>
<dbReference type="RefSeq" id="WP_075884741.1">
    <property type="nucleotide sequence ID" value="NZ_MPJZ01000029.1"/>
</dbReference>
<feature type="compositionally biased region" description="Low complexity" evidence="1">
    <location>
        <begin position="61"/>
        <end position="73"/>
    </location>
</feature>
<evidence type="ECO:0000313" key="3">
    <source>
        <dbReference type="Proteomes" id="UP000186758"/>
    </source>
</evidence>
<gene>
    <name evidence="2" type="ORF">BO223_02035</name>
</gene>
<feature type="region of interest" description="Disordered" evidence="1">
    <location>
        <begin position="15"/>
        <end position="74"/>
    </location>
</feature>
<evidence type="ECO:0000256" key="1">
    <source>
        <dbReference type="SAM" id="MobiDB-lite"/>
    </source>
</evidence>
<comment type="caution">
    <text evidence="2">The sequence shown here is derived from an EMBL/GenBank/DDBJ whole genome shotgun (WGS) entry which is preliminary data.</text>
</comment>
<feature type="region of interest" description="Disordered" evidence="1">
    <location>
        <begin position="164"/>
        <end position="226"/>
    </location>
</feature>
<reference evidence="2 3" key="1">
    <citation type="submission" date="2016-11" db="EMBL/GenBank/DDBJ databases">
        <title>Description of two novel members of the family Erysipelotrichaceae: Ileibacterium lipovorans gen. nov., sp. nov. and Dubosiella newyorkensis, gen. nov., sp. nov.</title>
        <authorList>
            <person name="Cox L.M."/>
            <person name="Sohn J."/>
            <person name="Tyrrell K.L."/>
            <person name="Citron D.M."/>
            <person name="Lawson P.A."/>
            <person name="Patel N.B."/>
            <person name="Iizumi T."/>
            <person name="Perez-Perez G.I."/>
            <person name="Goldstein E.J."/>
            <person name="Blaser M.J."/>
        </authorList>
    </citation>
    <scope>NUCLEOTIDE SEQUENCE [LARGE SCALE GENOMIC DNA]</scope>
    <source>
        <strain evidence="2 3">NYU-BL-K8</strain>
    </source>
</reference>
<organism evidence="2 3">
    <name type="scientific">Faecalibaculum rodentium</name>
    <dbReference type="NCBI Taxonomy" id="1702221"/>
    <lineage>
        <taxon>Bacteria</taxon>
        <taxon>Bacillati</taxon>
        <taxon>Bacillota</taxon>
        <taxon>Erysipelotrichia</taxon>
        <taxon>Erysipelotrichales</taxon>
        <taxon>Erysipelotrichaceae</taxon>
        <taxon>Faecalibaculum</taxon>
    </lineage>
</organism>
<evidence type="ECO:0000313" key="2">
    <source>
        <dbReference type="EMBL" id="OLU46519.1"/>
    </source>
</evidence>
<name>A0A1Q9YMN3_9FIRM</name>
<protein>
    <submittedName>
        <fullName evidence="2">Uncharacterized protein</fullName>
    </submittedName>
</protein>
<dbReference type="Proteomes" id="UP000186758">
    <property type="component" value="Unassembled WGS sequence"/>
</dbReference>
<accession>A0A1Q9YMN3</accession>
<proteinExistence type="predicted"/>
<dbReference type="EMBL" id="MPJZ01000029">
    <property type="protein sequence ID" value="OLU46519.1"/>
    <property type="molecule type" value="Genomic_DNA"/>
</dbReference>
<dbReference type="AlphaFoldDB" id="A0A1Q9YMN3"/>
<feature type="compositionally biased region" description="Basic and acidic residues" evidence="1">
    <location>
        <begin position="214"/>
        <end position="226"/>
    </location>
</feature>
<feature type="compositionally biased region" description="Basic and acidic residues" evidence="1">
    <location>
        <begin position="175"/>
        <end position="184"/>
    </location>
</feature>